<dbReference type="Pfam" id="PF17899">
    <property type="entry name" value="Peptidase_M61_N"/>
    <property type="match status" value="1"/>
</dbReference>
<feature type="domain" description="Peptidase M61 N-terminal" evidence="3">
    <location>
        <begin position="52"/>
        <end position="223"/>
    </location>
</feature>
<sequence>MTKAVKFWGVSTLVLAGLVATAPVMAQVAAPPTPPLPVSQDIAYPGTLKVFVDATDTQQRIIRVRQVIPVTKAGPLTLIMPRWLPGKHAPRPQADKIANVRFSAGGQAVTWLRDPVEYTAFHITVPEGAKEVVAEFDFLTPMTTAAGRVVVTDVMMNLQWENLSMYPAGYYTSRIATELTLKLPEGWEYAAALDTASKGADGTVTFKPLPYEHFIDSPMFAGKYKKTIDLSVDPKIPVRLNVFADKPGDLAATDEQVALHKKMVAQAVKVFKSQHYDHYDFLLHLSEEMGDIGLEHHRSSENGHEPKYFTDWNNEYVGRDLLAHEYTHSWDGKFRRGADLYNHDFHAPMRGSLLWVYEGQTQYWGYMLSARSGMYSQEQAKQAIAQIAALYDHYEGSKWRPVVDTTNDPVISARAPKNWVSQQRSEDYYNVGLLVWLDADTLIREKTGNKKSLDDFAGAFFGIKDGSFTPETYEFKDVVATLNGVYPYDWETFLKKRIYETSDGSFLDGLERGGYKLVYTDKPTDWIRASEKKQKVVNLSYSLGLIVSTPTGDISNVFWDGPAFKAGLGQGMTVVAVNGVAFDADGLKAAVAAAAKPNGAPVELLIKRGKNYTTVKIDYTGGLKYPRLEKIEGKKAYYLDDILAEKK</sequence>
<name>A0ABT5HYP1_9CAUL</name>
<dbReference type="InterPro" id="IPR027268">
    <property type="entry name" value="Peptidase_M4/M1_CTD_sf"/>
</dbReference>
<dbReference type="SUPFAM" id="SSF50156">
    <property type="entry name" value="PDZ domain-like"/>
    <property type="match status" value="1"/>
</dbReference>
<comment type="caution">
    <text evidence="4">The sequence shown here is derived from an EMBL/GenBank/DDBJ whole genome shotgun (WGS) entry which is preliminary data.</text>
</comment>
<dbReference type="InterPro" id="IPR040756">
    <property type="entry name" value="Peptidase_M61_N"/>
</dbReference>
<dbReference type="EMBL" id="JAQQKX010000024">
    <property type="protein sequence ID" value="MDC7685200.1"/>
    <property type="molecule type" value="Genomic_DNA"/>
</dbReference>
<keyword evidence="5" id="KW-1185">Reference proteome</keyword>
<feature type="chain" id="PRO_5046350823" evidence="1">
    <location>
        <begin position="27"/>
        <end position="647"/>
    </location>
</feature>
<accession>A0ABT5HYP1</accession>
<evidence type="ECO:0000259" key="3">
    <source>
        <dbReference type="Pfam" id="PF17899"/>
    </source>
</evidence>
<dbReference type="InterPro" id="IPR024191">
    <property type="entry name" value="Peptidase_M61"/>
</dbReference>
<dbReference type="PIRSF" id="PIRSF016493">
    <property type="entry name" value="Glycyl_aminpptds"/>
    <property type="match status" value="1"/>
</dbReference>
<protein>
    <submittedName>
        <fullName evidence="4">Peptidase M61</fullName>
    </submittedName>
</protein>
<feature type="domain" description="Peptidase M61 catalytic" evidence="2">
    <location>
        <begin position="320"/>
        <end position="435"/>
    </location>
</feature>
<dbReference type="Proteomes" id="UP001214854">
    <property type="component" value="Unassembled WGS sequence"/>
</dbReference>
<evidence type="ECO:0000313" key="4">
    <source>
        <dbReference type="EMBL" id="MDC7685200.1"/>
    </source>
</evidence>
<reference evidence="4 5" key="1">
    <citation type="submission" date="2023-01" db="EMBL/GenBank/DDBJ databases">
        <title>Novel species of the genus Asticcacaulis isolated from rivers.</title>
        <authorList>
            <person name="Lu H."/>
        </authorList>
    </citation>
    <scope>NUCLEOTIDE SEQUENCE [LARGE SCALE GENOMIC DNA]</scope>
    <source>
        <strain evidence="4 5">BYS171W</strain>
    </source>
</reference>
<feature type="signal peptide" evidence="1">
    <location>
        <begin position="1"/>
        <end position="26"/>
    </location>
</feature>
<keyword evidence="1" id="KW-0732">Signal</keyword>
<dbReference type="Pfam" id="PF05299">
    <property type="entry name" value="Peptidase_M61"/>
    <property type="match status" value="1"/>
</dbReference>
<dbReference type="Gene3D" id="2.30.42.10">
    <property type="match status" value="1"/>
</dbReference>
<evidence type="ECO:0000313" key="5">
    <source>
        <dbReference type="Proteomes" id="UP001214854"/>
    </source>
</evidence>
<proteinExistence type="predicted"/>
<dbReference type="InterPro" id="IPR007963">
    <property type="entry name" value="Peptidase_M61_catalytic"/>
</dbReference>
<gene>
    <name evidence="4" type="ORF">PQU92_18105</name>
</gene>
<dbReference type="InterPro" id="IPR036034">
    <property type="entry name" value="PDZ_sf"/>
</dbReference>
<evidence type="ECO:0000259" key="2">
    <source>
        <dbReference type="Pfam" id="PF05299"/>
    </source>
</evidence>
<organism evidence="4 5">
    <name type="scientific">Asticcacaulis aquaticus</name>
    <dbReference type="NCBI Taxonomy" id="2984212"/>
    <lineage>
        <taxon>Bacteria</taxon>
        <taxon>Pseudomonadati</taxon>
        <taxon>Pseudomonadota</taxon>
        <taxon>Alphaproteobacteria</taxon>
        <taxon>Caulobacterales</taxon>
        <taxon>Caulobacteraceae</taxon>
        <taxon>Asticcacaulis</taxon>
    </lineage>
</organism>
<dbReference type="Gene3D" id="2.60.40.3650">
    <property type="match status" value="1"/>
</dbReference>
<dbReference type="RefSeq" id="WP_272749705.1">
    <property type="nucleotide sequence ID" value="NZ_JAQQKX010000024.1"/>
</dbReference>
<dbReference type="Gene3D" id="1.10.390.10">
    <property type="entry name" value="Neutral Protease Domain 2"/>
    <property type="match status" value="1"/>
</dbReference>
<evidence type="ECO:0000256" key="1">
    <source>
        <dbReference type="SAM" id="SignalP"/>
    </source>
</evidence>